<reference evidence="1 2" key="1">
    <citation type="submission" date="2024-07" db="EMBL/GenBank/DDBJ databases">
        <title>Section-level genome sequencing and comparative genomics of Aspergillus sections Usti and Cavernicolus.</title>
        <authorList>
            <consortium name="Lawrence Berkeley National Laboratory"/>
            <person name="Nybo J.L."/>
            <person name="Vesth T.C."/>
            <person name="Theobald S."/>
            <person name="Frisvad J.C."/>
            <person name="Larsen T.O."/>
            <person name="Kjaerboelling I."/>
            <person name="Rothschild-Mancinelli K."/>
            <person name="Lyhne E.K."/>
            <person name="Kogle M.E."/>
            <person name="Barry K."/>
            <person name="Clum A."/>
            <person name="Na H."/>
            <person name="Ledsgaard L."/>
            <person name="Lin J."/>
            <person name="Lipzen A."/>
            <person name="Kuo A."/>
            <person name="Riley R."/>
            <person name="Mondo S."/>
            <person name="Labutti K."/>
            <person name="Haridas S."/>
            <person name="Pangalinan J."/>
            <person name="Salamov A.A."/>
            <person name="Simmons B.A."/>
            <person name="Magnuson J.K."/>
            <person name="Chen J."/>
            <person name="Drula E."/>
            <person name="Henrissat B."/>
            <person name="Wiebenga A."/>
            <person name="Lubbers R.J."/>
            <person name="Gomes A.C."/>
            <person name="Makela M.R."/>
            <person name="Stajich J."/>
            <person name="Grigoriev I.V."/>
            <person name="Mortensen U.H."/>
            <person name="De Vries R.P."/>
            <person name="Baker S.E."/>
            <person name="Andersen M.R."/>
        </authorList>
    </citation>
    <scope>NUCLEOTIDE SEQUENCE [LARGE SCALE GENOMIC DNA]</scope>
    <source>
        <strain evidence="1 2">CBS 123904</strain>
    </source>
</reference>
<evidence type="ECO:0008006" key="3">
    <source>
        <dbReference type="Google" id="ProtNLM"/>
    </source>
</evidence>
<protein>
    <recommendedName>
        <fullName evidence="3">RING-type domain-containing protein</fullName>
    </recommendedName>
</protein>
<feature type="non-terminal residue" evidence="1">
    <location>
        <position position="428"/>
    </location>
</feature>
<organism evidence="1 2">
    <name type="scientific">Aspergillus pseudoustus</name>
    <dbReference type="NCBI Taxonomy" id="1810923"/>
    <lineage>
        <taxon>Eukaryota</taxon>
        <taxon>Fungi</taxon>
        <taxon>Dikarya</taxon>
        <taxon>Ascomycota</taxon>
        <taxon>Pezizomycotina</taxon>
        <taxon>Eurotiomycetes</taxon>
        <taxon>Eurotiomycetidae</taxon>
        <taxon>Eurotiales</taxon>
        <taxon>Aspergillaceae</taxon>
        <taxon>Aspergillus</taxon>
        <taxon>Aspergillus subgen. Nidulantes</taxon>
    </lineage>
</organism>
<dbReference type="EMBL" id="JBFXLU010000505">
    <property type="protein sequence ID" value="KAL2825237.1"/>
    <property type="molecule type" value="Genomic_DNA"/>
</dbReference>
<dbReference type="Proteomes" id="UP001610446">
    <property type="component" value="Unassembled WGS sequence"/>
</dbReference>
<accession>A0ABR4IEA1</accession>
<name>A0ABR4IEA1_9EURO</name>
<gene>
    <name evidence="1" type="ORF">BJY01DRAFT_230249</name>
</gene>
<proteinExistence type="predicted"/>
<keyword evidence="2" id="KW-1185">Reference proteome</keyword>
<sequence length="428" mass="48283">MKAVWSLTWLRVIREEVGCSLQYDPDVPIQFLRGTRSLYDWFPALVTFLGRGWKDRALRHLFSDHRLERTNGFSLQTDHQMLYSDRPVLFADGDPHQEPARPEPHVITSWGRMPISWAMAAGTQVLDVLLAWFLLPLTHVACIFAADVGGIPGVRALLASWLLAGQDLTLPQLRPRMIIVVESDAANFEDQLLEDPAHAAATLYYPGAPEVLASLHLVHVLSPSNVSDETRFRLLKDEIRKALDLACRDRREGGLQFSAAYLPGIFAARPPSRPEEWISHLGHFLEQGRHLSHEVQDSIIASCLLIEAYPPRTHVLHPHDVFRHRYRPVCAGALREGTDPGTAPRRCRSIETRFSELHAEMVVQSECPRARHARHLMDLRWPLRTIYCNQTCLGCLHHSPQHALGCGHALCDGCVEWCGEPQPRTEGG</sequence>
<evidence type="ECO:0000313" key="1">
    <source>
        <dbReference type="EMBL" id="KAL2825237.1"/>
    </source>
</evidence>
<comment type="caution">
    <text evidence="1">The sequence shown here is derived from an EMBL/GenBank/DDBJ whole genome shotgun (WGS) entry which is preliminary data.</text>
</comment>
<evidence type="ECO:0000313" key="2">
    <source>
        <dbReference type="Proteomes" id="UP001610446"/>
    </source>
</evidence>